<evidence type="ECO:0000256" key="3">
    <source>
        <dbReference type="ARBA" id="ARBA00022525"/>
    </source>
</evidence>
<evidence type="ECO:0000256" key="2">
    <source>
        <dbReference type="ARBA" id="ARBA00010400"/>
    </source>
</evidence>
<comment type="subcellular location">
    <subcellularLocation>
        <location evidence="1 5">Secreted</location>
    </subcellularLocation>
</comment>
<feature type="chain" id="PRO_5044976127" description="RxLR effector protein" evidence="5">
    <location>
        <begin position="23"/>
        <end position="267"/>
    </location>
</feature>
<evidence type="ECO:0000256" key="1">
    <source>
        <dbReference type="ARBA" id="ARBA00004613"/>
    </source>
</evidence>
<evidence type="ECO:0000313" key="6">
    <source>
        <dbReference type="EMBL" id="QMU24896.1"/>
    </source>
</evidence>
<sequence>MRLHHFLFVTLAILLASTGALTKPTKRLSDDPVVPGRNEGRSLRITNVPEKDDNDDVKEERANFISSTISKISSKIPIGAKLSWWQQWHKDEEFIKMKLGMQGLKGEALTKHHNYPRLVGYLETAEKNWMRKRARQGLSTYSIWKSKGLDAKITSLAQLQASLKSEKFQFYKRYVVAFDDNVDTLSHSGYYQLSRLVDEDATEMEMLARAQVWGETKRPIHHVQEILGLGVYEKDTAILLKNRFFNHYWEVRYNLPITYVPPTRPRS</sequence>
<comment type="domain">
    <text evidence="5">The RxLR-dEER motif acts to carry the protein into the host cell cytoplasm through binding to cell surface phosphatidylinositol-3-phosphate.</text>
</comment>
<evidence type="ECO:0000256" key="5">
    <source>
        <dbReference type="RuleBase" id="RU367124"/>
    </source>
</evidence>
<organism evidence="6">
    <name type="scientific">Phytophthora agathidicida</name>
    <dbReference type="NCBI Taxonomy" id="1642459"/>
    <lineage>
        <taxon>Eukaryota</taxon>
        <taxon>Sar</taxon>
        <taxon>Stramenopiles</taxon>
        <taxon>Oomycota</taxon>
        <taxon>Peronosporomycetes</taxon>
        <taxon>Peronosporales</taxon>
        <taxon>Peronosporaceae</taxon>
        <taxon>Phytophthora</taxon>
    </lineage>
</organism>
<proteinExistence type="inferred from homology"/>
<feature type="signal peptide" evidence="5">
    <location>
        <begin position="1"/>
        <end position="22"/>
    </location>
</feature>
<dbReference type="Pfam" id="PF16810">
    <property type="entry name" value="RXLR"/>
    <property type="match status" value="1"/>
</dbReference>
<evidence type="ECO:0000256" key="4">
    <source>
        <dbReference type="ARBA" id="ARBA00022729"/>
    </source>
</evidence>
<name>A0A7G4WI61_9STRA</name>
<accession>A0A7G4WI61</accession>
<protein>
    <recommendedName>
        <fullName evidence="5">RxLR effector protein</fullName>
    </recommendedName>
</protein>
<comment type="similarity">
    <text evidence="2 5">Belongs to the RxLR effector family.</text>
</comment>
<comment type="function">
    <text evidence="5">Effector that suppresses plant defense responses during pathogen infection.</text>
</comment>
<dbReference type="InterPro" id="IPR031825">
    <property type="entry name" value="RXLR"/>
</dbReference>
<gene>
    <name evidence="6" type="primary">PaRXLR72</name>
</gene>
<keyword evidence="4 5" id="KW-0732">Signal</keyword>
<dbReference type="EMBL" id="MT503172">
    <property type="protein sequence ID" value="QMU24896.1"/>
    <property type="molecule type" value="Genomic_DNA"/>
</dbReference>
<keyword evidence="3 5" id="KW-0964">Secreted</keyword>
<reference evidence="6" key="1">
    <citation type="journal article" date="2020" name="Mol. Plant">
        <title>Functional analysis of RXLR effectors from the New Zealand kauri dieback pathogen Phytophthora agathidicida.</title>
        <authorList>
            <person name="Guo Y."/>
            <person name="Dupont P.Y."/>
            <person name="Mesarich C.H."/>
            <person name="Yang B."/>
            <person name="McDougal R.L."/>
            <person name="Panda P."/>
            <person name="Dijkwel P."/>
            <person name="Studholme D.J."/>
            <person name="Sambles C."/>
            <person name="Win J."/>
            <person name="Wang Y."/>
            <person name="Williams N.M."/>
            <person name="Bradshaw R.E."/>
        </authorList>
    </citation>
    <scope>NUCLEOTIDE SEQUENCE</scope>
    <source>
        <strain evidence="6">3770</strain>
    </source>
</reference>
<dbReference type="AlphaFoldDB" id="A0A7G4WI61"/>